<dbReference type="Proteomes" id="UP000598217">
    <property type="component" value="Unassembled WGS sequence"/>
</dbReference>
<organism evidence="1 2">
    <name type="scientific">Nocardiopsis terrae</name>
    <dbReference type="NCBI Taxonomy" id="372655"/>
    <lineage>
        <taxon>Bacteria</taxon>
        <taxon>Bacillati</taxon>
        <taxon>Actinomycetota</taxon>
        <taxon>Actinomycetes</taxon>
        <taxon>Streptosporangiales</taxon>
        <taxon>Nocardiopsidaceae</taxon>
        <taxon>Nocardiopsis</taxon>
    </lineage>
</organism>
<evidence type="ECO:0000313" key="2">
    <source>
        <dbReference type="Proteomes" id="UP000598217"/>
    </source>
</evidence>
<evidence type="ECO:0000313" key="1">
    <source>
        <dbReference type="EMBL" id="MBE1460654.1"/>
    </source>
</evidence>
<proteinExistence type="predicted"/>
<reference evidence="1 2" key="1">
    <citation type="submission" date="2020-10" db="EMBL/GenBank/DDBJ databases">
        <title>Sequencing the genomes of 1000 actinobacteria strains.</title>
        <authorList>
            <person name="Klenk H.-P."/>
        </authorList>
    </citation>
    <scope>NUCLEOTIDE SEQUENCE [LARGE SCALE GENOMIC DNA]</scope>
    <source>
        <strain evidence="1 2">DSM 45157</strain>
    </source>
</reference>
<dbReference type="EMBL" id="JADBDY010000001">
    <property type="protein sequence ID" value="MBE1460654.1"/>
    <property type="molecule type" value="Genomic_DNA"/>
</dbReference>
<gene>
    <name evidence="1" type="ORF">H4W79_004868</name>
</gene>
<sequence>MPILMRSPDEVGSWIWYVEAPENPDIRDCLDVLARVAGVLENHDLMKSNVIETCWNQYGKGKIGIWTKSSLNTPFSDPSSAEFVQQSKPAGFPDSYADYIETVSLGTWIDETGRRRQELQLINLSISPEPGEIQVEIRVHHDIWSWYDFSGHPHPKVYKQNAPRLAAALEEVGKTLEVDTENGESTYFGVSEGFWIKRPDEEDLVDGLAMDATDRL</sequence>
<keyword evidence="2" id="KW-1185">Reference proteome</keyword>
<dbReference type="RefSeq" id="WP_191267805.1">
    <property type="nucleotide sequence ID" value="NZ_BMXJ01000001.1"/>
</dbReference>
<name>A0ABR9HNQ5_9ACTN</name>
<comment type="caution">
    <text evidence="1">The sequence shown here is derived from an EMBL/GenBank/DDBJ whole genome shotgun (WGS) entry which is preliminary data.</text>
</comment>
<accession>A0ABR9HNQ5</accession>
<protein>
    <submittedName>
        <fullName evidence="1">Uncharacterized protein</fullName>
    </submittedName>
</protein>